<proteinExistence type="predicted"/>
<dbReference type="Gene3D" id="3.30.420.10">
    <property type="entry name" value="Ribonuclease H-like superfamily/Ribonuclease H"/>
    <property type="match status" value="1"/>
</dbReference>
<feature type="domain" description="Reverse transcriptase Ty1/copia-type" evidence="3">
    <location>
        <begin position="877"/>
        <end position="994"/>
    </location>
</feature>
<dbReference type="SUPFAM" id="SSF53098">
    <property type="entry name" value="Ribonuclease H-like"/>
    <property type="match status" value="1"/>
</dbReference>
<organism evidence="4 5">
    <name type="scientific">Tanacetum coccineum</name>
    <dbReference type="NCBI Taxonomy" id="301880"/>
    <lineage>
        <taxon>Eukaryota</taxon>
        <taxon>Viridiplantae</taxon>
        <taxon>Streptophyta</taxon>
        <taxon>Embryophyta</taxon>
        <taxon>Tracheophyta</taxon>
        <taxon>Spermatophyta</taxon>
        <taxon>Magnoliopsida</taxon>
        <taxon>eudicotyledons</taxon>
        <taxon>Gunneridae</taxon>
        <taxon>Pentapetalae</taxon>
        <taxon>asterids</taxon>
        <taxon>campanulids</taxon>
        <taxon>Asterales</taxon>
        <taxon>Asteraceae</taxon>
        <taxon>Asteroideae</taxon>
        <taxon>Anthemideae</taxon>
        <taxon>Anthemidinae</taxon>
        <taxon>Tanacetum</taxon>
    </lineage>
</organism>
<dbReference type="CDD" id="cd09272">
    <property type="entry name" value="RNase_HI_RT_Ty1"/>
    <property type="match status" value="1"/>
</dbReference>
<evidence type="ECO:0000256" key="2">
    <source>
        <dbReference type="SAM" id="MobiDB-lite"/>
    </source>
</evidence>
<feature type="compositionally biased region" description="Basic and acidic residues" evidence="2">
    <location>
        <begin position="1270"/>
        <end position="1290"/>
    </location>
</feature>
<feature type="compositionally biased region" description="Basic and acidic residues" evidence="2">
    <location>
        <begin position="395"/>
        <end position="407"/>
    </location>
</feature>
<dbReference type="SUPFAM" id="SSF57756">
    <property type="entry name" value="Retrovirus zinc finger-like domains"/>
    <property type="match status" value="1"/>
</dbReference>
<feature type="region of interest" description="Disordered" evidence="2">
    <location>
        <begin position="1377"/>
        <end position="1404"/>
    </location>
</feature>
<evidence type="ECO:0000259" key="3">
    <source>
        <dbReference type="Pfam" id="PF07727"/>
    </source>
</evidence>
<dbReference type="PANTHER" id="PTHR11439:SF495">
    <property type="entry name" value="REVERSE TRANSCRIPTASE, RNA-DEPENDENT DNA POLYMERASE-RELATED"/>
    <property type="match status" value="1"/>
</dbReference>
<feature type="region of interest" description="Disordered" evidence="2">
    <location>
        <begin position="1265"/>
        <end position="1292"/>
    </location>
</feature>
<dbReference type="Pfam" id="PF07727">
    <property type="entry name" value="RVT_2"/>
    <property type="match status" value="2"/>
</dbReference>
<reference evidence="4" key="1">
    <citation type="journal article" date="2022" name="Int. J. Mol. Sci.">
        <title>Draft Genome of Tanacetum Coccineum: Genomic Comparison of Closely Related Tanacetum-Family Plants.</title>
        <authorList>
            <person name="Yamashiro T."/>
            <person name="Shiraishi A."/>
            <person name="Nakayama K."/>
            <person name="Satake H."/>
        </authorList>
    </citation>
    <scope>NUCLEOTIDE SEQUENCE</scope>
</reference>
<evidence type="ECO:0000313" key="4">
    <source>
        <dbReference type="EMBL" id="GJS98450.1"/>
    </source>
</evidence>
<evidence type="ECO:0000313" key="5">
    <source>
        <dbReference type="Proteomes" id="UP001151760"/>
    </source>
</evidence>
<feature type="compositionally biased region" description="Basic and acidic residues" evidence="2">
    <location>
        <begin position="1560"/>
        <end position="1578"/>
    </location>
</feature>
<feature type="region of interest" description="Disordered" evidence="2">
    <location>
        <begin position="106"/>
        <end position="134"/>
    </location>
</feature>
<keyword evidence="1" id="KW-0175">Coiled coil</keyword>
<reference evidence="4" key="2">
    <citation type="submission" date="2022-01" db="EMBL/GenBank/DDBJ databases">
        <authorList>
            <person name="Yamashiro T."/>
            <person name="Shiraishi A."/>
            <person name="Satake H."/>
            <person name="Nakayama K."/>
        </authorList>
    </citation>
    <scope>NUCLEOTIDE SEQUENCE</scope>
</reference>
<dbReference type="PANTHER" id="PTHR11439">
    <property type="entry name" value="GAG-POL-RELATED RETROTRANSPOSON"/>
    <property type="match status" value="1"/>
</dbReference>
<dbReference type="InterPro" id="IPR036875">
    <property type="entry name" value="Znf_CCHC_sf"/>
</dbReference>
<feature type="compositionally biased region" description="Polar residues" evidence="2">
    <location>
        <begin position="384"/>
        <end position="394"/>
    </location>
</feature>
<evidence type="ECO:0000256" key="1">
    <source>
        <dbReference type="SAM" id="Coils"/>
    </source>
</evidence>
<dbReference type="InterPro" id="IPR036397">
    <property type="entry name" value="RNaseH_sf"/>
</dbReference>
<feature type="compositionally biased region" description="Low complexity" evidence="2">
    <location>
        <begin position="106"/>
        <end position="117"/>
    </location>
</feature>
<gene>
    <name evidence="4" type="ORF">Tco_0819620</name>
</gene>
<dbReference type="EMBL" id="BQNB010012045">
    <property type="protein sequence ID" value="GJS98450.1"/>
    <property type="molecule type" value="Genomic_DNA"/>
</dbReference>
<sequence>MRMVQYLTHNDYALWEVIVNGDAPAVASTSAEGPIPPKTVEQKLARKNEMKAKSTLLLAILDGHLLKNNIALIMRNKSDLDTMSMDDLYNNLKVYEAEIKSQSSSSSNSQNVAFVSSENTSSTNEALDNEDLEQIDTDDLEEMDLKWQVAMLTMRVKRFLKKTRRNLNFNGKETVGFDKTKVKCYNYHRRGHFARECRAPRNQGNRNGDVPRRIVLVETPANALVVQDGIGGYDWSFQAEEGPTDFALMAHLSSGSSSSSSSDSEVRDNSITKLKNQLAEALREKDDLKLKLEKFETSSKKLTDLLNSQISVNNKTGIGFDSQMTENELHDIHKNNSEVFVSASDSSVNEIEEENNQVNDRPDLSFAGLDDYVYKTNVSETITSVPRNESTASKSSKDNLEQPKDVRPSAPIIEEWESDSDDDCVIRPSFEQNKPSYAKINFVKSDENTRKSVIEQHTYRQAENLRKSQSPRVDKRNWNGLMTQKLGDGFEFKKKPCFVCGSFNHLIKDFDFHDNKMVEKLVLNNKGRVTGQREIRPKVPINTVKQSFPRASVSNSTARYVNTAASRPTVNGVKPSLNVFHKAHSPVRRPFNQKSATKTNNFKEKVNTASIKVNTARVNNVTTAGPKVVVSAAEGNRDNAVKSSLCWIWRPKRNVIDYISKDSGSYTPKRFDYVDPQGRLKHMTRNKSYLTDYQDIDKGFVAFAGSPKGGKITGKGKIRTGKLDFEDVYFVNELKCDSGIEFKNSEMNLFCEMKGIKREFSVARTPQKKGTLDHQKLKEADEGPKSSDDEFVDDARKKNDAQYPAKDGDINGHEKDIRDKKEALRKKFDQETKILVGQGEATITNSTNRLNTVSLSVSAARQSFDNKIFQLIRLPVFGGSTVYRNKKDERGILVRNKARLGAQGYTQEEGIDYDKVFAPIARIEAIRLFVAYASFMGFFVYQMDVKSAFLYGTIEEEVYVCQPPGFEDPQFPDKVYKVEKALYGLHQAFRAWTKSGLMYKRFQMSSMGELTFFLGLQVQQKEDGIFISQDKYVAEILKKFDFATVKTTSTPMEPNKALVKDKEADSVDVNLYRSMIGSLMYLIASGPDITFAVCAYARFQVTPKTSHLHAMKRIFRYLKGQPKLGLWYLRDLPFDLEAFSDSDYAGASLDRKSTIGGCQFLSQRLISWQCKKQTIVANSTIEAEYVAAVNCCGQGRLMVYKCSGLYTSAILIEVERVKHGKKLVSAAKAYFYAAGKVLDLKKEKDAQAVEILKLKKRVESFDDDLDEEDASKQGRKSDKTKPMFKDSDFDRLDDDMENVEGETVYAATSGVSTTGALVSTARPTVSTAGLSTSAAGTSTGILEDELVTMAETLIAIRQTRTRLPRPTSVVITDIEQEQRRLTTPPLSQPSDTRDKGKGIMVEPDPPVKIKRSDQEYDIIQASIDADALFVARLQQEEREQFTIEERAQFLVETIAAQRKFRAAQRAAEIRSKPPTKTQLRNMMITYLKNMGKFNLNQLKGKSYEELQRLYKREQKWINDFVSMNSEKEEKKSVEPESEGKRIKRVVDSALKQKSFKKQKMMQEQESAKSDEDAAADYEHENEELRMWSTVVPDEEETVNPKILSVKYPIVDWESQNLGNVDMEDLHVYKIIRADGNTSYHKSLFSMLRKFDRQDLVDLHRLSNQHDWTLISWKLYENCGVHTLLMDGTLTCFNMLVEKRYPLIKEMLEKMLNWKLEAEAESTMAFELLKFIKSQLED</sequence>
<dbReference type="SUPFAM" id="SSF56672">
    <property type="entry name" value="DNA/RNA polymerases"/>
    <property type="match status" value="1"/>
</dbReference>
<feature type="region of interest" description="Disordered" evidence="2">
    <location>
        <begin position="1554"/>
        <end position="1578"/>
    </location>
</feature>
<feature type="region of interest" description="Disordered" evidence="2">
    <location>
        <begin position="384"/>
        <end position="411"/>
    </location>
</feature>
<feature type="coiled-coil region" evidence="1">
    <location>
        <begin position="271"/>
        <end position="305"/>
    </location>
</feature>
<keyword evidence="5" id="KW-1185">Reference proteome</keyword>
<name>A0ABQ5A7Z0_9ASTR</name>
<comment type="caution">
    <text evidence="4">The sequence shown here is derived from an EMBL/GenBank/DDBJ whole genome shotgun (WGS) entry which is preliminary data.</text>
</comment>
<accession>A0ABQ5A7Z0</accession>
<protein>
    <submittedName>
        <fullName evidence="4">Ribonuclease H-like domain-containing protein</fullName>
    </submittedName>
</protein>
<feature type="compositionally biased region" description="Basic and acidic residues" evidence="2">
    <location>
        <begin position="770"/>
        <end position="816"/>
    </location>
</feature>
<dbReference type="InterPro" id="IPR012337">
    <property type="entry name" value="RNaseH-like_sf"/>
</dbReference>
<feature type="region of interest" description="Disordered" evidence="2">
    <location>
        <begin position="765"/>
        <end position="816"/>
    </location>
</feature>
<feature type="domain" description="Reverse transcriptase Ty1/copia-type" evidence="3">
    <location>
        <begin position="998"/>
        <end position="1053"/>
    </location>
</feature>
<dbReference type="Proteomes" id="UP001151760">
    <property type="component" value="Unassembled WGS sequence"/>
</dbReference>
<dbReference type="InterPro" id="IPR043502">
    <property type="entry name" value="DNA/RNA_pol_sf"/>
</dbReference>
<dbReference type="Gene3D" id="4.10.60.10">
    <property type="entry name" value="Zinc finger, CCHC-type"/>
    <property type="match status" value="1"/>
</dbReference>
<dbReference type="InterPro" id="IPR013103">
    <property type="entry name" value="RVT_2"/>
</dbReference>